<dbReference type="EMBL" id="KE346362">
    <property type="protein sequence ID" value="KJE91087.1"/>
    <property type="molecule type" value="Genomic_DNA"/>
</dbReference>
<evidence type="ECO:0000313" key="1">
    <source>
        <dbReference type="EMBL" id="KJE91087.1"/>
    </source>
</evidence>
<gene>
    <name evidence="1" type="ORF">CAOG_009521</name>
</gene>
<accession>A0A0D2VLV2</accession>
<evidence type="ECO:0000313" key="2">
    <source>
        <dbReference type="Proteomes" id="UP000008743"/>
    </source>
</evidence>
<dbReference type="Proteomes" id="UP000008743">
    <property type="component" value="Unassembled WGS sequence"/>
</dbReference>
<keyword evidence="2" id="KW-1185">Reference proteome</keyword>
<name>A0A0D2VLV2_CAPO3</name>
<reference evidence="2" key="1">
    <citation type="submission" date="2011-02" db="EMBL/GenBank/DDBJ databases">
        <title>The Genome Sequence of Capsaspora owczarzaki ATCC 30864.</title>
        <authorList>
            <person name="Russ C."/>
            <person name="Cuomo C."/>
            <person name="Burger G."/>
            <person name="Gray M.W."/>
            <person name="Holland P.W.H."/>
            <person name="King N."/>
            <person name="Lang F.B.F."/>
            <person name="Roger A.J."/>
            <person name="Ruiz-Trillo I."/>
            <person name="Young S.K."/>
            <person name="Zeng Q."/>
            <person name="Gargeya S."/>
            <person name="Alvarado L."/>
            <person name="Berlin A."/>
            <person name="Chapman S.B."/>
            <person name="Chen Z."/>
            <person name="Freedman E."/>
            <person name="Gellesch M."/>
            <person name="Goldberg J."/>
            <person name="Griggs A."/>
            <person name="Gujja S."/>
            <person name="Heilman E."/>
            <person name="Heiman D."/>
            <person name="Howarth C."/>
            <person name="Mehta T."/>
            <person name="Neiman D."/>
            <person name="Pearson M."/>
            <person name="Roberts A."/>
            <person name="Saif S."/>
            <person name="Shea T."/>
            <person name="Shenoy N."/>
            <person name="Sisk P."/>
            <person name="Stolte C."/>
            <person name="Sykes S."/>
            <person name="White J."/>
            <person name="Yandava C."/>
            <person name="Haas B."/>
            <person name="Nusbaum C."/>
            <person name="Birren B."/>
        </authorList>
    </citation>
    <scope>NUCLEOTIDE SEQUENCE</scope>
    <source>
        <strain evidence="2">ATCC 30864</strain>
    </source>
</reference>
<dbReference type="AlphaFoldDB" id="A0A0D2VLV2"/>
<proteinExistence type="predicted"/>
<organism evidence="1 2">
    <name type="scientific">Capsaspora owczarzaki (strain ATCC 30864)</name>
    <dbReference type="NCBI Taxonomy" id="595528"/>
    <lineage>
        <taxon>Eukaryota</taxon>
        <taxon>Filasterea</taxon>
        <taxon>Capsaspora</taxon>
    </lineage>
</organism>
<protein>
    <submittedName>
        <fullName evidence="1">Uncharacterized protein</fullName>
    </submittedName>
</protein>
<dbReference type="InParanoid" id="A0A0D2VLV2"/>
<sequence>MVGVLGNCCFGSFHCCNAAASAADITLNEIGSGERNTRPLHVCCGLIQTRKLVVDDGANVERHCNLAVQLLAALCRAEASLQLECKTVVNRAEGLMEQVANKIHARKRVMGSGQLKDNLALQVLEGQRECKLSELFQGHDRMAQQLFGLLEIATTPMRFPERLHDFELPELVRWRRNLPTVRNGLQGDGGALEQLQGLVHVRGERASELAQVVQELHKVEANDLRATDGRHRQHVVILAFVRKFLDRSKLKRDGRILR</sequence>